<evidence type="ECO:0000259" key="13">
    <source>
        <dbReference type="Pfam" id="PF23487"/>
    </source>
</evidence>
<evidence type="ECO:0000256" key="1">
    <source>
        <dbReference type="ARBA" id="ARBA00004479"/>
    </source>
</evidence>
<feature type="domain" description="Transmembrane protein TMEM132 fifth" evidence="12">
    <location>
        <begin position="476"/>
        <end position="613"/>
    </location>
</feature>
<feature type="domain" description="Transmembrane protein TMEM132 cohesin-like" evidence="10">
    <location>
        <begin position="322"/>
        <end position="374"/>
    </location>
</feature>
<feature type="domain" description="Transmembrane protein TMEM132 sixth" evidence="13">
    <location>
        <begin position="614"/>
        <end position="729"/>
    </location>
</feature>
<dbReference type="InterPro" id="IPR055423">
    <property type="entry name" value="Ig_TMEM132_5th"/>
</dbReference>
<comment type="similarity">
    <text evidence="2">Belongs to the TMEM132 family.</text>
</comment>
<feature type="transmembrane region" description="Helical" evidence="6">
    <location>
        <begin position="818"/>
        <end position="843"/>
    </location>
</feature>
<feature type="domain" description="Transmembrane protein TMEM132 second Ig-like" evidence="11">
    <location>
        <begin position="124"/>
        <end position="257"/>
    </location>
</feature>
<evidence type="ECO:0000259" key="8">
    <source>
        <dbReference type="Pfam" id="PF15706"/>
    </source>
</evidence>
<dbReference type="InterPro" id="IPR031437">
    <property type="entry name" value="Ig_TMEM132_4th"/>
</dbReference>
<dbReference type="Pfam" id="PF15705">
    <property type="entry name" value="TMEM132_N"/>
    <property type="match status" value="1"/>
</dbReference>
<dbReference type="InterPro" id="IPR055424">
    <property type="entry name" value="Ig_TMEM132_6th"/>
</dbReference>
<evidence type="ECO:0000259" key="10">
    <source>
        <dbReference type="Pfam" id="PF23039"/>
    </source>
</evidence>
<keyword evidence="4 6" id="KW-1133">Transmembrane helix</keyword>
<evidence type="ECO:0000259" key="9">
    <source>
        <dbReference type="Pfam" id="PF16070"/>
    </source>
</evidence>
<dbReference type="Proteomes" id="UP000472267">
    <property type="component" value="Chromosome 12"/>
</dbReference>
<keyword evidence="5 6" id="KW-0472">Membrane</keyword>
<dbReference type="Pfam" id="PF23487">
    <property type="entry name" value="Ig_TMEM132_6th"/>
    <property type="match status" value="1"/>
</dbReference>
<comment type="subcellular location">
    <subcellularLocation>
        <location evidence="1">Membrane</location>
        <topology evidence="1">Single-pass type I membrane protein</topology>
    </subcellularLocation>
</comment>
<sequence length="1001" mass="111407">MKTILMIVCNKNDSDSAFLICLSVADCRVLEGLQRYSSIPTYLPVNYHLLNADLAFFLKEANQDFMRNSSLMSRTEAFFIYQARSLPSVNASYGPLSVEQPVPLELLQSPGTFPSSSVFTFNWKVQTFIMNTRIHLAKPKVQVLFYVAGRDWDDYSAIDKLPCVHMFAFHETQEVRGACQLRGELGLCVAELDPLAGWFSPPSVVPGRQRNLDVAEGTPVELYYMLQSADAGECHSEDSRKDNFIRSSQEGLFGSYTSTPLRRIGGVRLYQNPTEPPLAEHRLDNNFLVMVPATPVRQRETISAYISVSAYSPVEMFTLRYEMGVQRVLQVDLKMESFPELMGSRWMAWQVEYPASRAATQEAETEIRLAQEDLAGIVPLAMDSEILNTAVLTGKTVAVPVKVVTIGVDASVTDISDAVKCRSTDEDVVKVSDRCDYVFVNGKEMKGRVKMMVNFTYGYLSAQLELSVWIPRLPLQIEVSDTELSQIKGWRVPIVASSQRSTRDSEDDDDEDRRGRSCTLQYQHAMVKVLTHFVAESTDPRGQAGFMLGTDWQVDITELVWDFLKVEDPQIAQLLDRKILMGLDVGMTTIQVLSPLSDSILAEKTITVVDDKVTITELGVQLVTGLSMNLQLSAGSNRAILATTTTQEVLQSPKQEALISAWLQFSDGSVAPLDLFNPDFFVLTASSLDEEVVTVQQDPTWKWPVIVAEAEGQGLLVRVEMTVCEVCQKFKRRSILATGNCNVRVNSISDMEDGVLRRATTTRSAIVRRPNGDKLSDDGSQNAPVDFADFPAQVDLPRGRNMDDELVQTARGLTDLEIGMYALLGVFCLAILVFLINCISYTLKYRHKELSIEGQENMNHAHDWVWLGNEAELLESQISLSPQQEEQTSMMDSGSGLEEGSHLLNGGSAQKNVQGQVHRAADASCIAKDSKGDSPTTKRKRVKFTTFTTIPSDSGYPTVNTLTGSHSQDIKWVCQDVQLGDSKELRNYMERLNDSALKEVA</sequence>
<dbReference type="GO" id="GO:0016020">
    <property type="term" value="C:membrane"/>
    <property type="evidence" value="ECO:0007669"/>
    <property type="project" value="UniProtKB-SubCell"/>
</dbReference>
<accession>A0A672JLT0</accession>
<proteinExistence type="inferred from homology"/>
<protein>
    <submittedName>
        <fullName evidence="14">Si:dkeyp-14d3.1</fullName>
    </submittedName>
</protein>
<evidence type="ECO:0000259" key="7">
    <source>
        <dbReference type="Pfam" id="PF15705"/>
    </source>
</evidence>
<reference evidence="14" key="3">
    <citation type="submission" date="2025-09" db="UniProtKB">
        <authorList>
            <consortium name="Ensembl"/>
        </authorList>
    </citation>
    <scope>IDENTIFICATION</scope>
</reference>
<dbReference type="AlphaFoldDB" id="A0A672JLT0"/>
<reference evidence="14" key="2">
    <citation type="submission" date="2025-08" db="UniProtKB">
        <authorList>
            <consortium name="Ensembl"/>
        </authorList>
    </citation>
    <scope>IDENTIFICATION</scope>
</reference>
<dbReference type="Ensembl" id="ENSSFAT00005055828.1">
    <property type="protein sequence ID" value="ENSSFAP00005054149.1"/>
    <property type="gene ID" value="ENSSFAG00005025799.1"/>
</dbReference>
<dbReference type="InterPro" id="IPR055421">
    <property type="entry name" value="TMEM132_3rd"/>
</dbReference>
<dbReference type="PANTHER" id="PTHR13388:SF4">
    <property type="entry name" value="TRANSMEMBRANE PROTEIN 132C"/>
    <property type="match status" value="1"/>
</dbReference>
<dbReference type="Pfam" id="PF16070">
    <property type="entry name" value="Ig_TMEM132_4th"/>
    <property type="match status" value="1"/>
</dbReference>
<evidence type="ECO:0000259" key="11">
    <source>
        <dbReference type="Pfam" id="PF23481"/>
    </source>
</evidence>
<feature type="domain" description="Transmembrane protein TMEM132 N-terminal" evidence="7">
    <location>
        <begin position="45"/>
        <end position="107"/>
    </location>
</feature>
<keyword evidence="15" id="KW-1185">Reference proteome</keyword>
<name>A0A672JLT0_SALFA</name>
<gene>
    <name evidence="14" type="primary">si:dkeyp-14d3.1</name>
</gene>
<dbReference type="InterPro" id="IPR031436">
    <property type="entry name" value="TMEM132_C"/>
</dbReference>
<evidence type="ECO:0000256" key="2">
    <source>
        <dbReference type="ARBA" id="ARBA00006166"/>
    </source>
</evidence>
<dbReference type="Pfam" id="PF15706">
    <property type="entry name" value="TMEM132_C"/>
    <property type="match status" value="1"/>
</dbReference>
<dbReference type="InterPro" id="IPR031435">
    <property type="entry name" value="TMEM132_N"/>
</dbReference>
<evidence type="ECO:0000256" key="4">
    <source>
        <dbReference type="ARBA" id="ARBA00022989"/>
    </source>
</evidence>
<feature type="domain" description="Transmembrane protein TMEM132 C-terminal" evidence="8">
    <location>
        <begin position="790"/>
        <end position="872"/>
    </location>
</feature>
<dbReference type="InterPro" id="IPR055422">
    <property type="entry name" value="Ig_TMEM132_2nd"/>
</dbReference>
<feature type="domain" description="Transmembrane protein family 132 fourth" evidence="9">
    <location>
        <begin position="376"/>
        <end position="473"/>
    </location>
</feature>
<evidence type="ECO:0000313" key="14">
    <source>
        <dbReference type="Ensembl" id="ENSSFAP00005054149.1"/>
    </source>
</evidence>
<evidence type="ECO:0000313" key="15">
    <source>
        <dbReference type="Proteomes" id="UP000472267"/>
    </source>
</evidence>
<evidence type="ECO:0000256" key="3">
    <source>
        <dbReference type="ARBA" id="ARBA00022692"/>
    </source>
</evidence>
<dbReference type="PANTHER" id="PTHR13388">
    <property type="entry name" value="DETONATOR, ISOFORM E"/>
    <property type="match status" value="1"/>
</dbReference>
<evidence type="ECO:0000256" key="6">
    <source>
        <dbReference type="SAM" id="Phobius"/>
    </source>
</evidence>
<organism evidence="14 15">
    <name type="scientific">Salarias fasciatus</name>
    <name type="common">Jewelled blenny</name>
    <name type="synonym">Blennius fasciatus</name>
    <dbReference type="NCBI Taxonomy" id="181472"/>
    <lineage>
        <taxon>Eukaryota</taxon>
        <taxon>Metazoa</taxon>
        <taxon>Chordata</taxon>
        <taxon>Craniata</taxon>
        <taxon>Vertebrata</taxon>
        <taxon>Euteleostomi</taxon>
        <taxon>Actinopterygii</taxon>
        <taxon>Neopterygii</taxon>
        <taxon>Teleostei</taxon>
        <taxon>Neoteleostei</taxon>
        <taxon>Acanthomorphata</taxon>
        <taxon>Ovalentaria</taxon>
        <taxon>Blenniimorphae</taxon>
        <taxon>Blenniiformes</taxon>
        <taxon>Blennioidei</taxon>
        <taxon>Blenniidae</taxon>
        <taxon>Salariinae</taxon>
        <taxon>Salarias</taxon>
    </lineage>
</organism>
<dbReference type="Pfam" id="PF23486">
    <property type="entry name" value="Ig_TMEM132_5th"/>
    <property type="match status" value="1"/>
</dbReference>
<evidence type="ECO:0000256" key="5">
    <source>
        <dbReference type="ARBA" id="ARBA00023136"/>
    </source>
</evidence>
<dbReference type="InterPro" id="IPR026307">
    <property type="entry name" value="TMEM132"/>
</dbReference>
<dbReference type="Pfam" id="PF23481">
    <property type="entry name" value="Ig_TMEM132_2nd"/>
    <property type="match status" value="1"/>
</dbReference>
<dbReference type="Pfam" id="PF23039">
    <property type="entry name" value="TMEM132_3rd"/>
    <property type="match status" value="1"/>
</dbReference>
<evidence type="ECO:0000259" key="12">
    <source>
        <dbReference type="Pfam" id="PF23486"/>
    </source>
</evidence>
<keyword evidence="3 6" id="KW-0812">Transmembrane</keyword>
<reference evidence="14" key="1">
    <citation type="submission" date="2019-06" db="EMBL/GenBank/DDBJ databases">
        <authorList>
            <consortium name="Wellcome Sanger Institute Data Sharing"/>
        </authorList>
    </citation>
    <scope>NUCLEOTIDE SEQUENCE [LARGE SCALE GENOMIC DNA]</scope>
</reference>